<gene>
    <name evidence="12" type="primary">LOC107820844</name>
</gene>
<accession>A0A1S4CNP3</accession>
<evidence type="ECO:0000313" key="12">
    <source>
        <dbReference type="RefSeq" id="XP_016502680.1"/>
    </source>
</evidence>
<sequence>MPPKIKYNTFLTLAISCSLLLVSILCTISKFSSQVTANNKEKMRTDIESLWIFALGSKCKSFTSINSICFVLFILILWLVMNIIYWSHPGGPAWGKYKWRKNSAGLASFNINNYNNIDHLQVSKPIPGPRGFPFIGSMNLMSGLAHRKIAAMAEACQAKRLMSLSVGETRVIVTCNPDVAKEILNSSVFADRPVKESAYRLMFNRAVGFAPYGVYWRTLRKIAAAHLFCPKQILASQAQRSQIATEMVAMFQLGGRDIIRVRDALKLASLNNMMCSVFGRKYNLDCSNSETEELGKLVNEGYDLLGLLNWSDHLPWLAELDPQKIRLRCSQLVPKVNKFVSRIIDQHRAQSADVEHDFVHVLLSLQGSEKLSDSDMIAVLWEMIFRGTDTVAVLIEWILARMVIHPQVQSKVQNELDKIVGESRAVTESDVSEMTYLPAIIKEVLRLHPPGPLLSWARLAITDTTVDGYHVPAGTTAMVNMWAITRDPDVWADPLEFKPERFVNRAETLDFSVLGSDLRLAPFGSGRRTCPGKILGLTTVTFWVASLLHEFRFGPIDNNSPVDLSEVLRLSCEMDNPLTLRVRSRRAQQKIMPNNCN</sequence>
<dbReference type="GO" id="GO:0004497">
    <property type="term" value="F:monooxygenase activity"/>
    <property type="evidence" value="ECO:0007669"/>
    <property type="project" value="UniProtKB-KW"/>
</dbReference>
<dbReference type="InterPro" id="IPR051996">
    <property type="entry name" value="Cytochrome_P450_78A"/>
</dbReference>
<dbReference type="GeneID" id="107820844"/>
<dbReference type="FunFam" id="1.10.630.10:FF:000016">
    <property type="entry name" value="Cytochrome P450 78A5"/>
    <property type="match status" value="1"/>
</dbReference>
<dbReference type="GO" id="GO:0048731">
    <property type="term" value="P:system development"/>
    <property type="evidence" value="ECO:0000318"/>
    <property type="project" value="GO_Central"/>
</dbReference>
<dbReference type="OMA" id="WIATLMH"/>
<keyword evidence="7 9" id="KW-0503">Monooxygenase</keyword>
<dbReference type="PROSITE" id="PS51257">
    <property type="entry name" value="PROKAR_LIPOPROTEIN"/>
    <property type="match status" value="1"/>
</dbReference>
<feature type="binding site" description="axial binding residue" evidence="8">
    <location>
        <position position="530"/>
    </location>
    <ligand>
        <name>heme</name>
        <dbReference type="ChEBI" id="CHEBI:30413"/>
    </ligand>
    <ligandPart>
        <name>Fe</name>
        <dbReference type="ChEBI" id="CHEBI:18248"/>
    </ligandPart>
</feature>
<dbReference type="Proteomes" id="UP000790787">
    <property type="component" value="Chromosome 19"/>
</dbReference>
<dbReference type="KEGG" id="nta:107820844"/>
<evidence type="ECO:0000256" key="7">
    <source>
        <dbReference type="ARBA" id="ARBA00023033"/>
    </source>
</evidence>
<evidence type="ECO:0000256" key="6">
    <source>
        <dbReference type="ARBA" id="ARBA00023004"/>
    </source>
</evidence>
<dbReference type="PANTHER" id="PTHR47946">
    <property type="entry name" value="CYTOCHROME P450 78A7-RELATED"/>
    <property type="match status" value="1"/>
</dbReference>
<dbReference type="RefSeq" id="XP_016502680.1">
    <property type="nucleotide sequence ID" value="XM_016647194.2"/>
</dbReference>
<dbReference type="CDD" id="cd11076">
    <property type="entry name" value="CYP78"/>
    <property type="match status" value="1"/>
</dbReference>
<dbReference type="InterPro" id="IPR002401">
    <property type="entry name" value="Cyt_P450_E_grp-I"/>
</dbReference>
<evidence type="ECO:0000256" key="10">
    <source>
        <dbReference type="SAM" id="Phobius"/>
    </source>
</evidence>
<dbReference type="Pfam" id="PF00067">
    <property type="entry name" value="p450"/>
    <property type="match status" value="1"/>
</dbReference>
<keyword evidence="11" id="KW-1185">Reference proteome</keyword>
<keyword evidence="10" id="KW-0472">Membrane</keyword>
<evidence type="ECO:0000256" key="4">
    <source>
        <dbReference type="ARBA" id="ARBA00022723"/>
    </source>
</evidence>
<protein>
    <submittedName>
        <fullName evidence="12">Cytochrome P450 78A3-like</fullName>
    </submittedName>
</protein>
<dbReference type="STRING" id="4097.A0A1S4CNP3"/>
<keyword evidence="5 9" id="KW-0560">Oxidoreductase</keyword>
<evidence type="ECO:0000256" key="2">
    <source>
        <dbReference type="ARBA" id="ARBA00010617"/>
    </source>
</evidence>
<keyword evidence="10" id="KW-1133">Transmembrane helix</keyword>
<comment type="cofactor">
    <cofactor evidence="1 8">
        <name>heme</name>
        <dbReference type="ChEBI" id="CHEBI:30413"/>
    </cofactor>
</comment>
<dbReference type="GO" id="GO:0005506">
    <property type="term" value="F:iron ion binding"/>
    <property type="evidence" value="ECO:0007669"/>
    <property type="project" value="InterPro"/>
</dbReference>
<dbReference type="PaxDb" id="4097-A0A1S4CNP3"/>
<dbReference type="OrthoDB" id="1055148at2759"/>
<dbReference type="GO" id="GO:0020037">
    <property type="term" value="F:heme binding"/>
    <property type="evidence" value="ECO:0007669"/>
    <property type="project" value="InterPro"/>
</dbReference>
<reference evidence="11" key="1">
    <citation type="journal article" date="2014" name="Nat. Commun.">
        <title>The tobacco genome sequence and its comparison with those of tomato and potato.</title>
        <authorList>
            <person name="Sierro N."/>
            <person name="Battey J.N."/>
            <person name="Ouadi S."/>
            <person name="Bakaher N."/>
            <person name="Bovet L."/>
            <person name="Willig A."/>
            <person name="Goepfert S."/>
            <person name="Peitsch M.C."/>
            <person name="Ivanov N.V."/>
        </authorList>
    </citation>
    <scope>NUCLEOTIDE SEQUENCE [LARGE SCALE GENOMIC DNA]</scope>
</reference>
<evidence type="ECO:0000256" key="5">
    <source>
        <dbReference type="ARBA" id="ARBA00023002"/>
    </source>
</evidence>
<evidence type="ECO:0000256" key="1">
    <source>
        <dbReference type="ARBA" id="ARBA00001971"/>
    </source>
</evidence>
<evidence type="ECO:0000256" key="3">
    <source>
        <dbReference type="ARBA" id="ARBA00022617"/>
    </source>
</evidence>
<evidence type="ECO:0000313" key="11">
    <source>
        <dbReference type="Proteomes" id="UP000790787"/>
    </source>
</evidence>
<name>A0A1S4CNP3_TOBAC</name>
<dbReference type="RefSeq" id="XP_016502680.1">
    <property type="nucleotide sequence ID" value="XM_016647194.1"/>
</dbReference>
<dbReference type="PRINTS" id="PR00463">
    <property type="entry name" value="EP450I"/>
</dbReference>
<dbReference type="PRINTS" id="PR00385">
    <property type="entry name" value="P450"/>
</dbReference>
<dbReference type="GO" id="GO:0016705">
    <property type="term" value="F:oxidoreductase activity, acting on paired donors, with incorporation or reduction of molecular oxygen"/>
    <property type="evidence" value="ECO:0007669"/>
    <property type="project" value="InterPro"/>
</dbReference>
<comment type="similarity">
    <text evidence="2 9">Belongs to the cytochrome P450 family.</text>
</comment>
<feature type="transmembrane region" description="Helical" evidence="10">
    <location>
        <begin position="61"/>
        <end position="86"/>
    </location>
</feature>
<evidence type="ECO:0000256" key="9">
    <source>
        <dbReference type="RuleBase" id="RU000461"/>
    </source>
</evidence>
<dbReference type="PROSITE" id="PS00086">
    <property type="entry name" value="CYTOCHROME_P450"/>
    <property type="match status" value="1"/>
</dbReference>
<evidence type="ECO:0000256" key="8">
    <source>
        <dbReference type="PIRSR" id="PIRSR602401-1"/>
    </source>
</evidence>
<organism evidence="11 12">
    <name type="scientific">Nicotiana tabacum</name>
    <name type="common">Common tobacco</name>
    <dbReference type="NCBI Taxonomy" id="4097"/>
    <lineage>
        <taxon>Eukaryota</taxon>
        <taxon>Viridiplantae</taxon>
        <taxon>Streptophyta</taxon>
        <taxon>Embryophyta</taxon>
        <taxon>Tracheophyta</taxon>
        <taxon>Spermatophyta</taxon>
        <taxon>Magnoliopsida</taxon>
        <taxon>eudicotyledons</taxon>
        <taxon>Gunneridae</taxon>
        <taxon>Pentapetalae</taxon>
        <taxon>asterids</taxon>
        <taxon>lamiids</taxon>
        <taxon>Solanales</taxon>
        <taxon>Solanaceae</taxon>
        <taxon>Nicotianoideae</taxon>
        <taxon>Nicotianeae</taxon>
        <taxon>Nicotiana</taxon>
    </lineage>
</organism>
<reference evidence="12" key="2">
    <citation type="submission" date="2025-08" db="UniProtKB">
        <authorList>
            <consortium name="RefSeq"/>
        </authorList>
    </citation>
    <scope>IDENTIFICATION</scope>
    <source>
        <tissue evidence="12">Leaf</tissue>
    </source>
</reference>
<dbReference type="SUPFAM" id="SSF48264">
    <property type="entry name" value="Cytochrome P450"/>
    <property type="match status" value="1"/>
</dbReference>
<keyword evidence="4 8" id="KW-0479">Metal-binding</keyword>
<dbReference type="SMR" id="A0A1S4CNP3"/>
<keyword evidence="6 8" id="KW-0408">Iron</keyword>
<dbReference type="InterPro" id="IPR001128">
    <property type="entry name" value="Cyt_P450"/>
</dbReference>
<dbReference type="PANTHER" id="PTHR47946:SF1">
    <property type="entry name" value="CYTOCHROME P450 78A3"/>
    <property type="match status" value="1"/>
</dbReference>
<keyword evidence="3 8" id="KW-0349">Heme</keyword>
<dbReference type="InterPro" id="IPR036396">
    <property type="entry name" value="Cyt_P450_sf"/>
</dbReference>
<dbReference type="AlphaFoldDB" id="A0A1S4CNP3"/>
<proteinExistence type="inferred from homology"/>
<dbReference type="Gene3D" id="1.10.630.10">
    <property type="entry name" value="Cytochrome P450"/>
    <property type="match status" value="1"/>
</dbReference>
<keyword evidence="10" id="KW-0812">Transmembrane</keyword>
<dbReference type="InterPro" id="IPR017972">
    <property type="entry name" value="Cyt_P450_CS"/>
</dbReference>